<organism evidence="9 10">
    <name type="scientific">Yinghuangia aomiensis</name>
    <dbReference type="NCBI Taxonomy" id="676205"/>
    <lineage>
        <taxon>Bacteria</taxon>
        <taxon>Bacillati</taxon>
        <taxon>Actinomycetota</taxon>
        <taxon>Actinomycetes</taxon>
        <taxon>Kitasatosporales</taxon>
        <taxon>Streptomycetaceae</taxon>
        <taxon>Yinghuangia</taxon>
    </lineage>
</organism>
<dbReference type="NCBIfam" id="NF002377">
    <property type="entry name" value="PRK01371.1-4"/>
    <property type="match status" value="1"/>
</dbReference>
<evidence type="ECO:0000313" key="10">
    <source>
        <dbReference type="Proteomes" id="UP001500466"/>
    </source>
</evidence>
<dbReference type="Proteomes" id="UP001500466">
    <property type="component" value="Unassembled WGS sequence"/>
</dbReference>
<evidence type="ECO:0000256" key="6">
    <source>
        <dbReference type="ARBA" id="ARBA00023010"/>
    </source>
</evidence>
<evidence type="ECO:0000256" key="7">
    <source>
        <dbReference type="ARBA" id="ARBA00023136"/>
    </source>
</evidence>
<evidence type="ECO:0000256" key="4">
    <source>
        <dbReference type="ARBA" id="ARBA00022927"/>
    </source>
</evidence>
<evidence type="ECO:0000256" key="3">
    <source>
        <dbReference type="ARBA" id="ARBA00022692"/>
    </source>
</evidence>
<sequence>MPVAGIGSYCGWGPVGRPGALAAQRGVQVFDVGPLEMVALVVLAVVIFGPDKLPKMVAEAARTIRKFREFSTSAREDLQKELGPEFQNIKFEDLNPKTFVRKNLMGDDDAFGLKELGQMGTDLSKDLRFDPNTDVGTGTAAKPSAISMEKNTARVQPGERPPFDLDAT</sequence>
<keyword evidence="3" id="KW-0812">Transmembrane</keyword>
<protein>
    <submittedName>
        <fullName evidence="9">Sec-independent translocase</fullName>
    </submittedName>
</protein>
<feature type="region of interest" description="Disordered" evidence="8">
    <location>
        <begin position="124"/>
        <end position="168"/>
    </location>
</feature>
<evidence type="ECO:0000313" key="9">
    <source>
        <dbReference type="EMBL" id="GAA4964115.1"/>
    </source>
</evidence>
<dbReference type="PRINTS" id="PR01506">
    <property type="entry name" value="TATBPROTEIN"/>
</dbReference>
<dbReference type="Pfam" id="PF02416">
    <property type="entry name" value="TatA_B_E"/>
    <property type="match status" value="1"/>
</dbReference>
<keyword evidence="7" id="KW-0472">Membrane</keyword>
<accession>A0ABP9H8M5</accession>
<reference evidence="10" key="1">
    <citation type="journal article" date="2019" name="Int. J. Syst. Evol. Microbiol.">
        <title>The Global Catalogue of Microorganisms (GCM) 10K type strain sequencing project: providing services to taxonomists for standard genome sequencing and annotation.</title>
        <authorList>
            <consortium name="The Broad Institute Genomics Platform"/>
            <consortium name="The Broad Institute Genome Sequencing Center for Infectious Disease"/>
            <person name="Wu L."/>
            <person name="Ma J."/>
        </authorList>
    </citation>
    <scope>NUCLEOTIDE SEQUENCE [LARGE SCALE GENOMIC DNA]</scope>
    <source>
        <strain evidence="10">JCM 17986</strain>
    </source>
</reference>
<dbReference type="InterPro" id="IPR003369">
    <property type="entry name" value="TatA/B/E"/>
</dbReference>
<evidence type="ECO:0000256" key="8">
    <source>
        <dbReference type="SAM" id="MobiDB-lite"/>
    </source>
</evidence>
<keyword evidence="2" id="KW-0813">Transport</keyword>
<comment type="subcellular location">
    <subcellularLocation>
        <location evidence="1">Membrane</location>
        <topology evidence="1">Single-pass membrane protein</topology>
    </subcellularLocation>
</comment>
<keyword evidence="4" id="KW-0653">Protein transport</keyword>
<keyword evidence="6" id="KW-0811">Translocation</keyword>
<dbReference type="EMBL" id="BAABHS010000009">
    <property type="protein sequence ID" value="GAA4964115.1"/>
    <property type="molecule type" value="Genomic_DNA"/>
</dbReference>
<evidence type="ECO:0000256" key="5">
    <source>
        <dbReference type="ARBA" id="ARBA00022989"/>
    </source>
</evidence>
<comment type="caution">
    <text evidence="9">The sequence shown here is derived from an EMBL/GenBank/DDBJ whole genome shotgun (WGS) entry which is preliminary data.</text>
</comment>
<gene>
    <name evidence="9" type="ORF">GCM10023205_30170</name>
</gene>
<evidence type="ECO:0000256" key="1">
    <source>
        <dbReference type="ARBA" id="ARBA00004167"/>
    </source>
</evidence>
<proteinExistence type="predicted"/>
<name>A0ABP9H8M5_9ACTN</name>
<keyword evidence="10" id="KW-1185">Reference proteome</keyword>
<evidence type="ECO:0000256" key="2">
    <source>
        <dbReference type="ARBA" id="ARBA00022448"/>
    </source>
</evidence>
<dbReference type="Gene3D" id="1.20.5.3310">
    <property type="match status" value="1"/>
</dbReference>
<keyword evidence="5" id="KW-1133">Transmembrane helix</keyword>